<evidence type="ECO:0000256" key="2">
    <source>
        <dbReference type="ARBA" id="ARBA00022801"/>
    </source>
</evidence>
<dbReference type="InterPro" id="IPR051801">
    <property type="entry name" value="GH28_Enzymes"/>
</dbReference>
<accession>A0A1H6C7S6</accession>
<keyword evidence="2 4" id="KW-0378">Hydrolase</keyword>
<keyword evidence="7" id="KW-1185">Reference proteome</keyword>
<dbReference type="SUPFAM" id="SSF51126">
    <property type="entry name" value="Pectin lyase-like"/>
    <property type="match status" value="1"/>
</dbReference>
<dbReference type="Pfam" id="PF00295">
    <property type="entry name" value="Glyco_hydro_28"/>
    <property type="match status" value="1"/>
</dbReference>
<name>A0A1H6C7S6_9BACT</name>
<evidence type="ECO:0000313" key="7">
    <source>
        <dbReference type="Proteomes" id="UP000236728"/>
    </source>
</evidence>
<evidence type="ECO:0000313" key="6">
    <source>
        <dbReference type="EMBL" id="SEG69024.1"/>
    </source>
</evidence>
<gene>
    <name evidence="6" type="ORF">SAMN05421819_4303</name>
</gene>
<dbReference type="Gene3D" id="2.160.20.10">
    <property type="entry name" value="Single-stranded right-handed beta-helix, Pectin lyase-like"/>
    <property type="match status" value="1"/>
</dbReference>
<feature type="region of interest" description="Disordered" evidence="5">
    <location>
        <begin position="312"/>
        <end position="345"/>
    </location>
</feature>
<comment type="similarity">
    <text evidence="1 4">Belongs to the glycosyl hydrolase 28 family.</text>
</comment>
<evidence type="ECO:0000256" key="3">
    <source>
        <dbReference type="ARBA" id="ARBA00023295"/>
    </source>
</evidence>
<evidence type="ECO:0000256" key="1">
    <source>
        <dbReference type="ARBA" id="ARBA00008834"/>
    </source>
</evidence>
<dbReference type="GO" id="GO:0004650">
    <property type="term" value="F:polygalacturonase activity"/>
    <property type="evidence" value="ECO:0007669"/>
    <property type="project" value="InterPro"/>
</dbReference>
<dbReference type="AlphaFoldDB" id="A0A1H6C7S6"/>
<evidence type="ECO:0000256" key="5">
    <source>
        <dbReference type="SAM" id="MobiDB-lite"/>
    </source>
</evidence>
<proteinExistence type="inferred from homology"/>
<dbReference type="InterPro" id="IPR012334">
    <property type="entry name" value="Pectin_lyas_fold"/>
</dbReference>
<organism evidence="6 7">
    <name type="scientific">Bryocella elongata</name>
    <dbReference type="NCBI Taxonomy" id="863522"/>
    <lineage>
        <taxon>Bacteria</taxon>
        <taxon>Pseudomonadati</taxon>
        <taxon>Acidobacteriota</taxon>
        <taxon>Terriglobia</taxon>
        <taxon>Terriglobales</taxon>
        <taxon>Acidobacteriaceae</taxon>
        <taxon>Bryocella</taxon>
    </lineage>
</organism>
<dbReference type="PANTHER" id="PTHR31339:SF9">
    <property type="entry name" value="PLASMIN AND FIBRONECTIN-BINDING PROTEIN A"/>
    <property type="match status" value="1"/>
</dbReference>
<keyword evidence="3 4" id="KW-0326">Glycosidase</keyword>
<evidence type="ECO:0000256" key="4">
    <source>
        <dbReference type="RuleBase" id="RU361169"/>
    </source>
</evidence>
<dbReference type="PANTHER" id="PTHR31339">
    <property type="entry name" value="PECTIN LYASE-RELATED"/>
    <property type="match status" value="1"/>
</dbReference>
<reference evidence="6 7" key="1">
    <citation type="submission" date="2016-10" db="EMBL/GenBank/DDBJ databases">
        <authorList>
            <person name="de Groot N.N."/>
        </authorList>
    </citation>
    <scope>NUCLEOTIDE SEQUENCE [LARGE SCALE GENOMIC DNA]</scope>
    <source>
        <strain evidence="6 7">DSM 22489</strain>
    </source>
</reference>
<dbReference type="GO" id="GO:0005975">
    <property type="term" value="P:carbohydrate metabolic process"/>
    <property type="evidence" value="ECO:0007669"/>
    <property type="project" value="InterPro"/>
</dbReference>
<dbReference type="EMBL" id="FNVA01000009">
    <property type="protein sequence ID" value="SEG69024.1"/>
    <property type="molecule type" value="Genomic_DNA"/>
</dbReference>
<protein>
    <submittedName>
        <fullName evidence="6">Polygalacturonase</fullName>
    </submittedName>
</protein>
<dbReference type="Proteomes" id="UP000236728">
    <property type="component" value="Unassembled WGS sequence"/>
</dbReference>
<dbReference type="InterPro" id="IPR000743">
    <property type="entry name" value="Glyco_hydro_28"/>
</dbReference>
<sequence length="551" mass="58332">MGLYAEAASAAAPTASSDLGARVYNVRGFGATGDGTTLDTGSVQRAIDACTQDGGGTVLLPAGRFLVGSIEVKSNVTLHISAGAVLLGSGSGKDYHAVDAIPLTGDTTLVDGNWALLYAVRAKNVTIEGPGTIDGQGFQFHSPVRGQLPPSGLGGSKRPYHLLTYQCEGLTVRNLDLVDCAYHSIRVIQSKRVHMDSLYIHNRVNGNNDGFHFISAQYLTVSNCIVMSQDDACALFGSCQNVTITNSTFSTRWSVFRFGGGQVRNVAISNCVLRQVYGCPIKFQGNPGSSYENISFSDIVLDDVTGPIHVGVGPRAPRQAPAGAPPAPVRDDMTSPHPEESGPPAVLRNISFSHIHGNVTTNPGQIDEAKVTSNANAGEKHSCIVFNCVGGATMENVSLSDIHLTFGGGGTAEDGARRDLPEYAGEYFMMGPMPAYGLYARGVKGLTLTNLRFQVASQDLRPALILDRVTDCAINGLSMEADPKAESAMRIRNSRQVLMSAVRLLTPTQVFLAAEGETTERIVIDGGDLSSAGKSLTLMEGSRHDAVRIRS</sequence>
<feature type="compositionally biased region" description="Low complexity" evidence="5">
    <location>
        <begin position="312"/>
        <end position="322"/>
    </location>
</feature>
<feature type="compositionally biased region" description="Basic and acidic residues" evidence="5">
    <location>
        <begin position="329"/>
        <end position="340"/>
    </location>
</feature>
<dbReference type="InterPro" id="IPR011050">
    <property type="entry name" value="Pectin_lyase_fold/virulence"/>
</dbReference>